<feature type="domain" description="SET" evidence="12">
    <location>
        <begin position="800"/>
        <end position="917"/>
    </location>
</feature>
<evidence type="ECO:0000256" key="3">
    <source>
        <dbReference type="ARBA" id="ARBA00022454"/>
    </source>
</evidence>
<evidence type="ECO:0000256" key="1">
    <source>
        <dbReference type="ARBA" id="ARBA00004123"/>
    </source>
</evidence>
<dbReference type="Gene3D" id="3.30.40.100">
    <property type="match status" value="1"/>
</dbReference>
<dbReference type="InterPro" id="IPR006560">
    <property type="entry name" value="AWS_dom"/>
</dbReference>
<dbReference type="CDD" id="cd19172">
    <property type="entry name" value="SET_SETD2"/>
    <property type="match status" value="1"/>
</dbReference>
<dbReference type="FunFam" id="2.170.270.10:FF:000035">
    <property type="entry name" value="Histone-lysine N-methyltransferase"/>
    <property type="match status" value="1"/>
</dbReference>
<dbReference type="InterPro" id="IPR003616">
    <property type="entry name" value="Post-SET_dom"/>
</dbReference>
<keyword evidence="9" id="KW-0862">Zinc</keyword>
<dbReference type="EMBL" id="CACTIH010000062">
    <property type="protein sequence ID" value="CAA2946094.1"/>
    <property type="molecule type" value="Genomic_DNA"/>
</dbReference>
<dbReference type="InterPro" id="IPR001214">
    <property type="entry name" value="SET_dom"/>
</dbReference>
<evidence type="ECO:0000256" key="2">
    <source>
        <dbReference type="ARBA" id="ARBA00004286"/>
    </source>
</evidence>
<sequence length="1621" mass="179874">MLTEISVGKNVCDFKEGSPVVSHNCDSSILSVSPQSSEPSHVRAQSSIHMATLDLSGADVLLAAFDSLSFVENRGQRADEGKDTVKFDATNSCVEVDPSRQQDSEVKCSSESVHVAEPSLRKDCEGQDVVKVDVPETKPLIVYSSRRRSGHNLKLNQNNEEHKADGKCRRTANKNNILDSISLQISRRRRRSIFCKRARSSVWGSLGNIIQGFEANVGLDMNLNNGIAPKRAKDGLVNGRRARNQTGRSFKKPMGKSCTPASNISLKVKIGYTKGQYYSKSTYDENLHAKEKNIPNLFKGIKNKLEEGVTRSIGLPCKGNLEKLTLSDASVFNIHLDDKDIVDNPSAYISLDPRGIISQEEADKLGAENNNKGSDPGTSPDSEVINSIPDFQIFGEGSKDMHDVSNLSKAYISSGEVVNLSLPPKSTKKGKKREKCPQAGDCRVESKLFSSEIMNNAQDSGDESYYIDASMNMAGKARLDTSRTEGVSGDPMYFSRFADLETSCEASKVHTSKDINPSRLVSAVELLESQICKEQFPSNKGQKIRKNSRENGGSKSRPEVLDLPIKKRNASRKMGSQCHSVANHDVKEGGGCCIFSGVEAGNQLLSDLGENGCASQRSSGETHDFDLFPSGERECTVPARSAWVLCDDCDKWRRIPATLADEIEETNCRWNCKDNKDKNFSDCSIPQEKSDADINKELDISDASCEDDACDTFMKSNQNQSTVAQHSSWTLIKSNLFLHRSRKTQAIDEIMVCHCKPLSDGRRGCGDKCLNRMLNIECVQGTCPCGELCSNQQFQKHEYAKLKWFRCGKKGYGLQMVEDIAEGQFLIEYVGEVLDMNAYETRQKEYALKGHKHFYFMTLNGSEVIDACAKGNLGRFINHSCDPNCRTEKWMVNGEVCVGLFTLRDIKKGEEITFDYNYVRVVGAAAKKCVCGSPNCRGYIGGGGDPLNAEVIVHDDSDEEYPEPVMFCDDKEMNYYWNDIMKTSLNDGENKFVKETVNGDRMDDECQREDFSSAAAVHLDANKQAQGSANRSASAGLKVESEEAEHSWFHVATPVLSRKSLSDVVGSMEKLEAGIEGRRDELAKSYTLSKTHSPSSSANKGKLKINSMKDQRNPDVDKSLALPYKSNKLLELSLNSQFEAVEAKLNELLNPDGGISKRKDASRGYLKLLFLTAASGNNDHGEAIQSNRDLSMILDALLKTKSRTVLIDIINKNGLQMLHNIMKRYRREFIKTPILRKLLKVLEYLAMREILNLEHINGGPPRPGVESFRDSILTLTEHADKQVHHIARNFRDRWIRRPIRKNCCLDRDHGRMEFHNSSNYNRFPILHDASSRRIGKPSEAIDSCTAPSAVITGASEGSRASCSSDCGANGTKTRKRKSRWDNPSVSYLHPRINAVDDVEQNIDEDAPPGFKSLLNASIAPDACSTAIDQHERAMRVKHTFDVVLGESQQRFISYLSVSYGVPFPIMQQFGTPQTESFNGWNVAPGLPFHPFPPLPPYLRGKRDLPTSAKCASMCEAAGHAEQCFGNHANHPPSQNHTGTCMDLPYTRVSCANVHPEFHPGGSYDIGRKYFRQHKWNNSKLAPPWIRNKSGWGYMGNGSRDSMANVGCGSGANEHKSTYNTQ</sequence>
<dbReference type="Gramene" id="OE9A009201T2">
    <property type="protein sequence ID" value="OE9A009201C2"/>
    <property type="gene ID" value="OE9A009201"/>
</dbReference>
<feature type="compositionally biased region" description="Polar residues" evidence="11">
    <location>
        <begin position="368"/>
        <end position="385"/>
    </location>
</feature>
<evidence type="ECO:0000313" key="16">
    <source>
        <dbReference type="EMBL" id="CAA2946094.1"/>
    </source>
</evidence>
<feature type="region of interest" description="Disordered" evidence="11">
    <location>
        <begin position="1085"/>
        <end position="1114"/>
    </location>
</feature>
<evidence type="ECO:0000259" key="12">
    <source>
        <dbReference type="PROSITE" id="PS50280"/>
    </source>
</evidence>
<evidence type="ECO:0000256" key="7">
    <source>
        <dbReference type="ARBA" id="ARBA00022723"/>
    </source>
</evidence>
<protein>
    <submittedName>
        <fullName evidence="16">Histone-lysine N-methyltransferase ASHH2-like</fullName>
    </submittedName>
</protein>
<organism evidence="16 17">
    <name type="scientific">Olea europaea subsp. europaea</name>
    <dbReference type="NCBI Taxonomy" id="158383"/>
    <lineage>
        <taxon>Eukaryota</taxon>
        <taxon>Viridiplantae</taxon>
        <taxon>Streptophyta</taxon>
        <taxon>Embryophyta</taxon>
        <taxon>Tracheophyta</taxon>
        <taxon>Spermatophyta</taxon>
        <taxon>Magnoliopsida</taxon>
        <taxon>eudicotyledons</taxon>
        <taxon>Gunneridae</taxon>
        <taxon>Pentapetalae</taxon>
        <taxon>asterids</taxon>
        <taxon>lamiids</taxon>
        <taxon>Lamiales</taxon>
        <taxon>Oleaceae</taxon>
        <taxon>Oleeae</taxon>
        <taxon>Olea</taxon>
    </lineage>
</organism>
<dbReference type="GO" id="GO:0046975">
    <property type="term" value="F:histone H3K36 methyltransferase activity"/>
    <property type="evidence" value="ECO:0007669"/>
    <property type="project" value="InterPro"/>
</dbReference>
<keyword evidence="7" id="KW-0479">Metal-binding</keyword>
<keyword evidence="6" id="KW-0949">S-adenosyl-L-methionine</keyword>
<dbReference type="InterPro" id="IPR044437">
    <property type="entry name" value="SETD2/Set2_SET"/>
</dbReference>
<proteinExistence type="predicted"/>
<dbReference type="PROSITE" id="PS51050">
    <property type="entry name" value="ZF_CW"/>
    <property type="match status" value="1"/>
</dbReference>
<feature type="region of interest" description="Disordered" evidence="11">
    <location>
        <begin position="366"/>
        <end position="385"/>
    </location>
</feature>
<accession>A0A8S0PEZ4</accession>
<keyword evidence="3" id="KW-0158">Chromosome</keyword>
<dbReference type="InterPro" id="IPR050777">
    <property type="entry name" value="SET2_Histone-Lys_MeTrsfase"/>
</dbReference>
<dbReference type="Gramene" id="OE9A009201T1">
    <property type="protein sequence ID" value="OE9A009201C1"/>
    <property type="gene ID" value="OE9A009201"/>
</dbReference>
<dbReference type="GO" id="GO:0005694">
    <property type="term" value="C:chromosome"/>
    <property type="evidence" value="ECO:0007669"/>
    <property type="project" value="UniProtKB-SubCell"/>
</dbReference>
<dbReference type="GO" id="GO:0032259">
    <property type="term" value="P:methylation"/>
    <property type="evidence" value="ECO:0007669"/>
    <property type="project" value="UniProtKB-KW"/>
</dbReference>
<feature type="region of interest" description="Disordered" evidence="11">
    <location>
        <begin position="1356"/>
        <end position="1381"/>
    </location>
</feature>
<keyword evidence="4" id="KW-0489">Methyltransferase</keyword>
<evidence type="ECO:0000256" key="8">
    <source>
        <dbReference type="ARBA" id="ARBA00022771"/>
    </source>
</evidence>
<dbReference type="PROSITE" id="PS50280">
    <property type="entry name" value="SET"/>
    <property type="match status" value="1"/>
</dbReference>
<dbReference type="GO" id="GO:0008270">
    <property type="term" value="F:zinc ion binding"/>
    <property type="evidence" value="ECO:0007669"/>
    <property type="project" value="UniProtKB-KW"/>
</dbReference>
<dbReference type="PANTHER" id="PTHR22884">
    <property type="entry name" value="SET DOMAIN PROTEINS"/>
    <property type="match status" value="1"/>
</dbReference>
<feature type="compositionally biased region" description="Polar residues" evidence="11">
    <location>
        <begin position="1086"/>
        <end position="1099"/>
    </location>
</feature>
<dbReference type="Gene3D" id="2.170.270.10">
    <property type="entry name" value="SET domain"/>
    <property type="match status" value="1"/>
</dbReference>
<feature type="domain" description="CW-type" evidence="14">
    <location>
        <begin position="637"/>
        <end position="691"/>
    </location>
</feature>
<dbReference type="InterPro" id="IPR011124">
    <property type="entry name" value="Znf_CW"/>
</dbReference>
<dbReference type="SMART" id="SM00317">
    <property type="entry name" value="SET"/>
    <property type="match status" value="1"/>
</dbReference>
<evidence type="ECO:0000313" key="17">
    <source>
        <dbReference type="Proteomes" id="UP000594638"/>
    </source>
</evidence>
<gene>
    <name evidence="16" type="ORF">OLEA9_A009201</name>
</gene>
<evidence type="ECO:0000259" key="15">
    <source>
        <dbReference type="PROSITE" id="PS51215"/>
    </source>
</evidence>
<dbReference type="GO" id="GO:0005634">
    <property type="term" value="C:nucleus"/>
    <property type="evidence" value="ECO:0007669"/>
    <property type="project" value="UniProtKB-SubCell"/>
</dbReference>
<evidence type="ECO:0000256" key="9">
    <source>
        <dbReference type="ARBA" id="ARBA00022833"/>
    </source>
</evidence>
<comment type="caution">
    <text evidence="16">The sequence shown here is derived from an EMBL/GenBank/DDBJ whole genome shotgun (WGS) entry which is preliminary data.</text>
</comment>
<reference evidence="16 17" key="1">
    <citation type="submission" date="2019-12" db="EMBL/GenBank/DDBJ databases">
        <authorList>
            <person name="Alioto T."/>
            <person name="Alioto T."/>
            <person name="Gomez Garrido J."/>
        </authorList>
    </citation>
    <scope>NUCLEOTIDE SEQUENCE [LARGE SCALE GENOMIC DNA]</scope>
</reference>
<dbReference type="PROSITE" id="PS50868">
    <property type="entry name" value="POST_SET"/>
    <property type="match status" value="1"/>
</dbReference>
<evidence type="ECO:0000256" key="5">
    <source>
        <dbReference type="ARBA" id="ARBA00022679"/>
    </source>
</evidence>
<evidence type="ECO:0000259" key="14">
    <source>
        <dbReference type="PROSITE" id="PS51050"/>
    </source>
</evidence>
<keyword evidence="10" id="KW-0539">Nucleus</keyword>
<evidence type="ECO:0000256" key="11">
    <source>
        <dbReference type="SAM" id="MobiDB-lite"/>
    </source>
</evidence>
<dbReference type="SMART" id="SM00508">
    <property type="entry name" value="PostSET"/>
    <property type="match status" value="1"/>
</dbReference>
<dbReference type="SUPFAM" id="SSF82199">
    <property type="entry name" value="SET domain"/>
    <property type="match status" value="1"/>
</dbReference>
<dbReference type="Pfam" id="PF17907">
    <property type="entry name" value="AWS"/>
    <property type="match status" value="1"/>
</dbReference>
<dbReference type="Proteomes" id="UP000594638">
    <property type="component" value="Unassembled WGS sequence"/>
</dbReference>
<dbReference type="Pfam" id="PF07496">
    <property type="entry name" value="zf-CW"/>
    <property type="match status" value="1"/>
</dbReference>
<feature type="domain" description="Post-SET" evidence="13">
    <location>
        <begin position="925"/>
        <end position="941"/>
    </location>
</feature>
<dbReference type="OrthoDB" id="422362at2759"/>
<dbReference type="Pfam" id="PF00856">
    <property type="entry name" value="SET"/>
    <property type="match status" value="1"/>
</dbReference>
<evidence type="ECO:0000256" key="6">
    <source>
        <dbReference type="ARBA" id="ARBA00022691"/>
    </source>
</evidence>
<dbReference type="InterPro" id="IPR046341">
    <property type="entry name" value="SET_dom_sf"/>
</dbReference>
<comment type="subcellular location">
    <subcellularLocation>
        <location evidence="2">Chromosome</location>
    </subcellularLocation>
    <subcellularLocation>
        <location evidence="1">Nucleus</location>
    </subcellularLocation>
</comment>
<evidence type="ECO:0000259" key="13">
    <source>
        <dbReference type="PROSITE" id="PS50868"/>
    </source>
</evidence>
<feature type="domain" description="AWS" evidence="15">
    <location>
        <begin position="748"/>
        <end position="798"/>
    </location>
</feature>
<keyword evidence="17" id="KW-1185">Reference proteome</keyword>
<name>A0A8S0PEZ4_OLEEU</name>
<feature type="region of interest" description="Disordered" evidence="11">
    <location>
        <begin position="537"/>
        <end position="565"/>
    </location>
</feature>
<dbReference type="PROSITE" id="PS51215">
    <property type="entry name" value="AWS"/>
    <property type="match status" value="1"/>
</dbReference>
<keyword evidence="5" id="KW-0808">Transferase</keyword>
<keyword evidence="8" id="KW-0863">Zinc-finger</keyword>
<evidence type="ECO:0000256" key="10">
    <source>
        <dbReference type="ARBA" id="ARBA00023242"/>
    </source>
</evidence>
<evidence type="ECO:0000256" key="4">
    <source>
        <dbReference type="ARBA" id="ARBA00022603"/>
    </source>
</evidence>
<dbReference type="SMART" id="SM00570">
    <property type="entry name" value="AWS"/>
    <property type="match status" value="1"/>
</dbReference>